<evidence type="ECO:0000256" key="4">
    <source>
        <dbReference type="ARBA" id="ARBA00022737"/>
    </source>
</evidence>
<dbReference type="PROSITE" id="PS00678">
    <property type="entry name" value="WD_REPEATS_1"/>
    <property type="match status" value="1"/>
</dbReference>
<feature type="repeat" description="WD" evidence="9">
    <location>
        <begin position="211"/>
        <end position="252"/>
    </location>
</feature>
<feature type="repeat" description="WD" evidence="9">
    <location>
        <begin position="304"/>
        <end position="345"/>
    </location>
</feature>
<dbReference type="Gene3D" id="2.130.10.10">
    <property type="entry name" value="YVTN repeat-like/Quinoprotein amine dehydrogenase"/>
    <property type="match status" value="1"/>
</dbReference>
<evidence type="ECO:0000256" key="5">
    <source>
        <dbReference type="ARBA" id="ARBA00023187"/>
    </source>
</evidence>
<dbReference type="PRINTS" id="PR00320">
    <property type="entry name" value="GPROTEINBRPT"/>
</dbReference>
<evidence type="ECO:0000256" key="8">
    <source>
        <dbReference type="ARBA" id="ARBA00026184"/>
    </source>
</evidence>
<name>A0A8H7PUU8_9FUNG</name>
<evidence type="ECO:0000256" key="3">
    <source>
        <dbReference type="ARBA" id="ARBA00022664"/>
    </source>
</evidence>
<dbReference type="SUPFAM" id="SSF50978">
    <property type="entry name" value="WD40 repeat-like"/>
    <property type="match status" value="1"/>
</dbReference>
<evidence type="ECO:0000313" key="12">
    <source>
        <dbReference type="Proteomes" id="UP000612746"/>
    </source>
</evidence>
<dbReference type="EMBL" id="JAEPRA010000009">
    <property type="protein sequence ID" value="KAG2180325.1"/>
    <property type="molecule type" value="Genomic_DNA"/>
</dbReference>
<dbReference type="CDD" id="cd00200">
    <property type="entry name" value="WD40"/>
    <property type="match status" value="1"/>
</dbReference>
<evidence type="ECO:0000256" key="6">
    <source>
        <dbReference type="ARBA" id="ARBA00023242"/>
    </source>
</evidence>
<keyword evidence="4" id="KW-0677">Repeat</keyword>
<dbReference type="OrthoDB" id="538223at2759"/>
<comment type="subcellular location">
    <subcellularLocation>
        <location evidence="1">Nucleus speckle</location>
    </subcellularLocation>
</comment>
<sequence>MSLEIESSDVIRLIEQFLKENNLSRTLQTLQEESSISLNTVENVDAFKKDIIDGNWDSVLTTVLNASVPAKQLGELYEQIIVELIEMRELGAARSLLRQTEPMQLLKARAPERFLRLEHLVSRTYFDIKEAYPDGTTKEKRRHAIAKALASEVSTVAPARLLTLLGQSLKWQQQQGLVQPDTAFDLFRGTTQVVKAEDDAVPTKQYSLIKFPGKKTYAESAVFSQDGQLLATGSVDGFIEIWNYLTGKLRKDLRYQAEENLIAMDNSVISLAFSKDSELLASGSTDGVIAVWKVATGHCQRRFSPAHSQGVTSIAFNKDGTQVLSSSFDHSIKIHGLKSGKILKEFRGHTSFVNNITFSADMARVMSASSDGTVKVWDTKSTSCIATISPQAQVDVPKGALNPIGGAGGQTVNNVIVVPNNPDQILVCSKTSMLYLLNIRGQMLKSFTHDKKSGADFISAAISPHGDFVYAVAEDSVMYAFNISNGALVNELKLTDAEIIGIATHPYSNILAIYDEKGQVMLCKA</sequence>
<feature type="repeat" description="WD" evidence="9">
    <location>
        <begin position="346"/>
        <end position="387"/>
    </location>
</feature>
<proteinExistence type="inferred from homology"/>
<dbReference type="Pfam" id="PF17814">
    <property type="entry name" value="LisH_TPL"/>
    <property type="match status" value="1"/>
</dbReference>
<comment type="caution">
    <text evidence="11">The sequence shown here is derived from an EMBL/GenBank/DDBJ whole genome shotgun (WGS) entry which is preliminary data.</text>
</comment>
<dbReference type="InterPro" id="IPR054532">
    <property type="entry name" value="TPL_SMU1_LisH-like"/>
</dbReference>
<dbReference type="GO" id="GO:0016607">
    <property type="term" value="C:nuclear speck"/>
    <property type="evidence" value="ECO:0007669"/>
    <property type="project" value="UniProtKB-SubCell"/>
</dbReference>
<gene>
    <name evidence="11" type="ORF">INT44_003327</name>
</gene>
<keyword evidence="12" id="KW-1185">Reference proteome</keyword>
<organism evidence="11 12">
    <name type="scientific">Umbelopsis vinacea</name>
    <dbReference type="NCBI Taxonomy" id="44442"/>
    <lineage>
        <taxon>Eukaryota</taxon>
        <taxon>Fungi</taxon>
        <taxon>Fungi incertae sedis</taxon>
        <taxon>Mucoromycota</taxon>
        <taxon>Mucoromycotina</taxon>
        <taxon>Umbelopsidomycetes</taxon>
        <taxon>Umbelopsidales</taxon>
        <taxon>Umbelopsidaceae</taxon>
        <taxon>Umbelopsis</taxon>
    </lineage>
</organism>
<keyword evidence="3" id="KW-0507">mRNA processing</keyword>
<dbReference type="AlphaFoldDB" id="A0A8H7PUU8"/>
<dbReference type="Pfam" id="PF00400">
    <property type="entry name" value="WD40"/>
    <property type="match status" value="4"/>
</dbReference>
<dbReference type="InterPro" id="IPR045184">
    <property type="entry name" value="SMU1"/>
</dbReference>
<dbReference type="GO" id="GO:0000398">
    <property type="term" value="P:mRNA splicing, via spliceosome"/>
    <property type="evidence" value="ECO:0007669"/>
    <property type="project" value="InterPro"/>
</dbReference>
<dbReference type="InterPro" id="IPR020472">
    <property type="entry name" value="WD40_PAC1"/>
</dbReference>
<keyword evidence="2 9" id="KW-0853">WD repeat</keyword>
<dbReference type="SMART" id="SM00320">
    <property type="entry name" value="WD40"/>
    <property type="match status" value="7"/>
</dbReference>
<dbReference type="SMART" id="SM00667">
    <property type="entry name" value="LisH"/>
    <property type="match status" value="1"/>
</dbReference>
<dbReference type="InterPro" id="IPR019775">
    <property type="entry name" value="WD40_repeat_CS"/>
</dbReference>
<dbReference type="PROSITE" id="PS50294">
    <property type="entry name" value="WD_REPEATS_REGION"/>
    <property type="match status" value="3"/>
</dbReference>
<dbReference type="InterPro" id="IPR015943">
    <property type="entry name" value="WD40/YVTN_repeat-like_dom_sf"/>
</dbReference>
<keyword evidence="6" id="KW-0539">Nucleus</keyword>
<evidence type="ECO:0000259" key="10">
    <source>
        <dbReference type="Pfam" id="PF17814"/>
    </source>
</evidence>
<dbReference type="Proteomes" id="UP000612746">
    <property type="component" value="Unassembled WGS sequence"/>
</dbReference>
<protein>
    <recommendedName>
        <fullName evidence="8">WD40 repeat-containing protein SMU1</fullName>
    </recommendedName>
</protein>
<dbReference type="PANTHER" id="PTHR22848">
    <property type="entry name" value="WD40 REPEAT PROTEIN"/>
    <property type="match status" value="1"/>
</dbReference>
<dbReference type="InterPro" id="IPR036322">
    <property type="entry name" value="WD40_repeat_dom_sf"/>
</dbReference>
<dbReference type="PROSITE" id="PS50896">
    <property type="entry name" value="LISH"/>
    <property type="match status" value="1"/>
</dbReference>
<accession>A0A8H7PUU8</accession>
<evidence type="ECO:0000256" key="1">
    <source>
        <dbReference type="ARBA" id="ARBA00004324"/>
    </source>
</evidence>
<dbReference type="InterPro" id="IPR001680">
    <property type="entry name" value="WD40_rpt"/>
</dbReference>
<reference evidence="11" key="1">
    <citation type="submission" date="2020-12" db="EMBL/GenBank/DDBJ databases">
        <title>Metabolic potential, ecology and presence of endohyphal bacteria is reflected in genomic diversity of Mucoromycotina.</title>
        <authorList>
            <person name="Muszewska A."/>
            <person name="Okrasinska A."/>
            <person name="Steczkiewicz K."/>
            <person name="Drgas O."/>
            <person name="Orlowska M."/>
            <person name="Perlinska-Lenart U."/>
            <person name="Aleksandrzak-Piekarczyk T."/>
            <person name="Szatraj K."/>
            <person name="Zielenkiewicz U."/>
            <person name="Pilsyk S."/>
            <person name="Malc E."/>
            <person name="Mieczkowski P."/>
            <person name="Kruszewska J.S."/>
            <person name="Biernat P."/>
            <person name="Pawlowska J."/>
        </authorList>
    </citation>
    <scope>NUCLEOTIDE SEQUENCE</scope>
    <source>
        <strain evidence="11">WA0000051536</strain>
    </source>
</reference>
<feature type="repeat" description="WD" evidence="9">
    <location>
        <begin position="261"/>
        <end position="302"/>
    </location>
</feature>
<evidence type="ECO:0000256" key="2">
    <source>
        <dbReference type="ARBA" id="ARBA00022574"/>
    </source>
</evidence>
<comment type="similarity">
    <text evidence="7">Belongs to the WD repeat SMU1 family.</text>
</comment>
<evidence type="ECO:0000256" key="7">
    <source>
        <dbReference type="ARBA" id="ARBA00025801"/>
    </source>
</evidence>
<dbReference type="InterPro" id="IPR006594">
    <property type="entry name" value="LisH"/>
</dbReference>
<evidence type="ECO:0000313" key="11">
    <source>
        <dbReference type="EMBL" id="KAG2180325.1"/>
    </source>
</evidence>
<keyword evidence="5" id="KW-0508">mRNA splicing</keyword>
<dbReference type="PROSITE" id="PS50082">
    <property type="entry name" value="WD_REPEATS_2"/>
    <property type="match status" value="4"/>
</dbReference>
<feature type="domain" description="TPL/SMU1 LisH-like dimerisation" evidence="10">
    <location>
        <begin position="6"/>
        <end position="35"/>
    </location>
</feature>
<evidence type="ECO:0000256" key="9">
    <source>
        <dbReference type="PROSITE-ProRule" id="PRU00221"/>
    </source>
</evidence>